<keyword evidence="1" id="KW-0472">Membrane</keyword>
<keyword evidence="1" id="KW-1133">Transmembrane helix</keyword>
<dbReference type="AlphaFoldDB" id="A0A3N4JCS5"/>
<organism evidence="2 3">
    <name type="scientific">Choiromyces venosus 120613-1</name>
    <dbReference type="NCBI Taxonomy" id="1336337"/>
    <lineage>
        <taxon>Eukaryota</taxon>
        <taxon>Fungi</taxon>
        <taxon>Dikarya</taxon>
        <taxon>Ascomycota</taxon>
        <taxon>Pezizomycotina</taxon>
        <taxon>Pezizomycetes</taxon>
        <taxon>Pezizales</taxon>
        <taxon>Tuberaceae</taxon>
        <taxon>Choiromyces</taxon>
    </lineage>
</organism>
<evidence type="ECO:0000256" key="1">
    <source>
        <dbReference type="SAM" id="Phobius"/>
    </source>
</evidence>
<protein>
    <submittedName>
        <fullName evidence="2">Uncharacterized protein</fullName>
    </submittedName>
</protein>
<proteinExistence type="predicted"/>
<gene>
    <name evidence="2" type="ORF">L873DRAFT_1271467</name>
</gene>
<dbReference type="EMBL" id="ML120419">
    <property type="protein sequence ID" value="RPA96032.1"/>
    <property type="molecule type" value="Genomic_DNA"/>
</dbReference>
<dbReference type="Proteomes" id="UP000276215">
    <property type="component" value="Unassembled WGS sequence"/>
</dbReference>
<name>A0A3N4JCS5_9PEZI</name>
<evidence type="ECO:0000313" key="3">
    <source>
        <dbReference type="Proteomes" id="UP000276215"/>
    </source>
</evidence>
<evidence type="ECO:0000313" key="2">
    <source>
        <dbReference type="EMBL" id="RPA96032.1"/>
    </source>
</evidence>
<reference evidence="2 3" key="1">
    <citation type="journal article" date="2018" name="Nat. Ecol. Evol.">
        <title>Pezizomycetes genomes reveal the molecular basis of ectomycorrhizal truffle lifestyle.</title>
        <authorList>
            <person name="Murat C."/>
            <person name="Payen T."/>
            <person name="Noel B."/>
            <person name="Kuo A."/>
            <person name="Morin E."/>
            <person name="Chen J."/>
            <person name="Kohler A."/>
            <person name="Krizsan K."/>
            <person name="Balestrini R."/>
            <person name="Da Silva C."/>
            <person name="Montanini B."/>
            <person name="Hainaut M."/>
            <person name="Levati E."/>
            <person name="Barry K.W."/>
            <person name="Belfiori B."/>
            <person name="Cichocki N."/>
            <person name="Clum A."/>
            <person name="Dockter R.B."/>
            <person name="Fauchery L."/>
            <person name="Guy J."/>
            <person name="Iotti M."/>
            <person name="Le Tacon F."/>
            <person name="Lindquist E.A."/>
            <person name="Lipzen A."/>
            <person name="Malagnac F."/>
            <person name="Mello A."/>
            <person name="Molinier V."/>
            <person name="Miyauchi S."/>
            <person name="Poulain J."/>
            <person name="Riccioni C."/>
            <person name="Rubini A."/>
            <person name="Sitrit Y."/>
            <person name="Splivallo R."/>
            <person name="Traeger S."/>
            <person name="Wang M."/>
            <person name="Zifcakova L."/>
            <person name="Wipf D."/>
            <person name="Zambonelli A."/>
            <person name="Paolocci F."/>
            <person name="Nowrousian M."/>
            <person name="Ottonello S."/>
            <person name="Baldrian P."/>
            <person name="Spatafora J.W."/>
            <person name="Henrissat B."/>
            <person name="Nagy L.G."/>
            <person name="Aury J.M."/>
            <person name="Wincker P."/>
            <person name="Grigoriev I.V."/>
            <person name="Bonfante P."/>
            <person name="Martin F.M."/>
        </authorList>
    </citation>
    <scope>NUCLEOTIDE SEQUENCE [LARGE SCALE GENOMIC DNA]</scope>
    <source>
        <strain evidence="2 3">120613-1</strain>
    </source>
</reference>
<accession>A0A3N4JCS5</accession>
<keyword evidence="1" id="KW-0812">Transmembrane</keyword>
<keyword evidence="3" id="KW-1185">Reference proteome</keyword>
<sequence length="109" mass="12913">MELPLPHHILLPFMFFSSHAFFFFFFFFPLLFCFSYLYSFPYCHFQVQTFPNISGGYVRWRGNRHRYRHGGNPWGGKAGLVWFRLGHTATGKKKKKLNLSIIIIALFSL</sequence>
<feature type="transmembrane region" description="Helical" evidence="1">
    <location>
        <begin position="20"/>
        <end position="38"/>
    </location>
</feature>